<dbReference type="EMBL" id="CADCXU010015146">
    <property type="protein sequence ID" value="CAB0004744.1"/>
    <property type="molecule type" value="Genomic_DNA"/>
</dbReference>
<protein>
    <submittedName>
        <fullName evidence="1">Uncharacterized protein</fullName>
    </submittedName>
</protein>
<name>A0A6H5GL79_9HEMI</name>
<dbReference type="Proteomes" id="UP000479000">
    <property type="component" value="Unassembled WGS sequence"/>
</dbReference>
<sequence length="54" mass="6142">MPKVPHLYRLRYTATRPFLSSFFAEMGNDTGTKSVSQYVDGRSEPIPEIKTSAY</sequence>
<proteinExistence type="predicted"/>
<dbReference type="AlphaFoldDB" id="A0A6H5GL79"/>
<reference evidence="1 2" key="1">
    <citation type="submission" date="2020-02" db="EMBL/GenBank/DDBJ databases">
        <authorList>
            <person name="Ferguson B K."/>
        </authorList>
    </citation>
    <scope>NUCLEOTIDE SEQUENCE [LARGE SCALE GENOMIC DNA]</scope>
</reference>
<evidence type="ECO:0000313" key="1">
    <source>
        <dbReference type="EMBL" id="CAB0004744.1"/>
    </source>
</evidence>
<keyword evidence="2" id="KW-1185">Reference proteome</keyword>
<accession>A0A6H5GL79</accession>
<organism evidence="1 2">
    <name type="scientific">Nesidiocoris tenuis</name>
    <dbReference type="NCBI Taxonomy" id="355587"/>
    <lineage>
        <taxon>Eukaryota</taxon>
        <taxon>Metazoa</taxon>
        <taxon>Ecdysozoa</taxon>
        <taxon>Arthropoda</taxon>
        <taxon>Hexapoda</taxon>
        <taxon>Insecta</taxon>
        <taxon>Pterygota</taxon>
        <taxon>Neoptera</taxon>
        <taxon>Paraneoptera</taxon>
        <taxon>Hemiptera</taxon>
        <taxon>Heteroptera</taxon>
        <taxon>Panheteroptera</taxon>
        <taxon>Cimicomorpha</taxon>
        <taxon>Miridae</taxon>
        <taxon>Dicyphina</taxon>
        <taxon>Nesidiocoris</taxon>
    </lineage>
</organism>
<evidence type="ECO:0000313" key="2">
    <source>
        <dbReference type="Proteomes" id="UP000479000"/>
    </source>
</evidence>
<gene>
    <name evidence="1" type="ORF">NTEN_LOCUS10221</name>
</gene>